<dbReference type="AlphaFoldDB" id="A0A2W5EZB3"/>
<comment type="catalytic activity">
    <reaction evidence="4">
        <text>UTP + H2O = UMP + diphosphate + H(+)</text>
        <dbReference type="Rhea" id="RHEA:29395"/>
        <dbReference type="ChEBI" id="CHEBI:15377"/>
        <dbReference type="ChEBI" id="CHEBI:15378"/>
        <dbReference type="ChEBI" id="CHEBI:33019"/>
        <dbReference type="ChEBI" id="CHEBI:46398"/>
        <dbReference type="ChEBI" id="CHEBI:57865"/>
        <dbReference type="EC" id="3.6.1.9"/>
    </reaction>
</comment>
<dbReference type="EMBL" id="QFOI01000116">
    <property type="protein sequence ID" value="PZP49331.1"/>
    <property type="molecule type" value="Genomic_DNA"/>
</dbReference>
<dbReference type="PANTHER" id="PTHR43213">
    <property type="entry name" value="BIFUNCTIONAL DTTP/UTP PYROPHOSPHATASE/METHYLTRANSFERASE PROTEIN-RELATED"/>
    <property type="match status" value="1"/>
</dbReference>
<name>A0A2W5EZB3_9SPHI</name>
<dbReference type="GO" id="GO:0005737">
    <property type="term" value="C:cytoplasm"/>
    <property type="evidence" value="ECO:0007669"/>
    <property type="project" value="UniProtKB-SubCell"/>
</dbReference>
<dbReference type="InterPro" id="IPR029001">
    <property type="entry name" value="ITPase-like_fam"/>
</dbReference>
<organism evidence="5 6">
    <name type="scientific">Pseudopedobacter saltans</name>
    <dbReference type="NCBI Taxonomy" id="151895"/>
    <lineage>
        <taxon>Bacteria</taxon>
        <taxon>Pseudomonadati</taxon>
        <taxon>Bacteroidota</taxon>
        <taxon>Sphingobacteriia</taxon>
        <taxon>Sphingobacteriales</taxon>
        <taxon>Sphingobacteriaceae</taxon>
        <taxon>Pseudopedobacter</taxon>
    </lineage>
</organism>
<reference evidence="5 6" key="1">
    <citation type="submission" date="2017-11" db="EMBL/GenBank/DDBJ databases">
        <title>Infants hospitalized years apart are colonized by the same room-sourced microbial strains.</title>
        <authorList>
            <person name="Brooks B."/>
            <person name="Olm M.R."/>
            <person name="Firek B.A."/>
            <person name="Baker R."/>
            <person name="Thomas B.C."/>
            <person name="Morowitz M.J."/>
            <person name="Banfield J.F."/>
        </authorList>
    </citation>
    <scope>NUCLEOTIDE SEQUENCE [LARGE SCALE GENOMIC DNA]</scope>
    <source>
        <strain evidence="5">S2_009_000_R2_76</strain>
    </source>
</reference>
<dbReference type="GO" id="GO:0009117">
    <property type="term" value="P:nucleotide metabolic process"/>
    <property type="evidence" value="ECO:0007669"/>
    <property type="project" value="UniProtKB-KW"/>
</dbReference>
<dbReference type="PIRSF" id="PIRSF006305">
    <property type="entry name" value="Maf"/>
    <property type="match status" value="1"/>
</dbReference>
<protein>
    <recommendedName>
        <fullName evidence="4">dTTP/UTP pyrophosphatase</fullName>
        <shortName evidence="4">dTTPase/UTPase</shortName>
        <ecNumber evidence="4">3.6.1.9</ecNumber>
    </recommendedName>
    <alternativeName>
        <fullName evidence="4">Nucleoside triphosphate pyrophosphatase</fullName>
    </alternativeName>
    <alternativeName>
        <fullName evidence="4">Nucleotide pyrophosphatase</fullName>
        <shortName evidence="4">Nucleotide PPase</shortName>
    </alternativeName>
</protein>
<keyword evidence="2 4" id="KW-0378">Hydrolase</keyword>
<comment type="similarity">
    <text evidence="4">Belongs to the Maf family. YhdE subfamily.</text>
</comment>
<comment type="function">
    <text evidence="4">Nucleoside triphosphate pyrophosphatase that hydrolyzes dTTP and UTP. May have a dual role in cell division arrest and in preventing the incorporation of modified nucleotides into cellular nucleic acids.</text>
</comment>
<dbReference type="SUPFAM" id="SSF52972">
    <property type="entry name" value="ITPase-like"/>
    <property type="match status" value="1"/>
</dbReference>
<evidence type="ECO:0000256" key="4">
    <source>
        <dbReference type="HAMAP-Rule" id="MF_00528"/>
    </source>
</evidence>
<feature type="site" description="Important for substrate specificity" evidence="4">
    <location>
        <position position="16"/>
    </location>
</feature>
<comment type="subcellular location">
    <subcellularLocation>
        <location evidence="4">Cytoplasm</location>
    </subcellularLocation>
</comment>
<dbReference type="GO" id="GO:0036218">
    <property type="term" value="F:dTTP diphosphatase activity"/>
    <property type="evidence" value="ECO:0007669"/>
    <property type="project" value="RHEA"/>
</dbReference>
<dbReference type="HAMAP" id="MF_00528">
    <property type="entry name" value="Maf"/>
    <property type="match status" value="1"/>
</dbReference>
<evidence type="ECO:0000256" key="2">
    <source>
        <dbReference type="ARBA" id="ARBA00022801"/>
    </source>
</evidence>
<comment type="caution">
    <text evidence="4">Lacks conserved residue(s) required for the propagation of feature annotation.</text>
</comment>
<feature type="active site" description="Proton acceptor" evidence="4">
    <location>
        <position position="75"/>
    </location>
</feature>
<dbReference type="Proteomes" id="UP000249645">
    <property type="component" value="Unassembled WGS sequence"/>
</dbReference>
<evidence type="ECO:0000313" key="6">
    <source>
        <dbReference type="Proteomes" id="UP000249645"/>
    </source>
</evidence>
<dbReference type="NCBIfam" id="TIGR00172">
    <property type="entry name" value="maf"/>
    <property type="match status" value="1"/>
</dbReference>
<dbReference type="CDD" id="cd00555">
    <property type="entry name" value="Maf"/>
    <property type="match status" value="1"/>
</dbReference>
<comment type="catalytic activity">
    <reaction evidence="4">
        <text>dTTP + H2O = dTMP + diphosphate + H(+)</text>
        <dbReference type="Rhea" id="RHEA:28534"/>
        <dbReference type="ChEBI" id="CHEBI:15377"/>
        <dbReference type="ChEBI" id="CHEBI:15378"/>
        <dbReference type="ChEBI" id="CHEBI:33019"/>
        <dbReference type="ChEBI" id="CHEBI:37568"/>
        <dbReference type="ChEBI" id="CHEBI:63528"/>
        <dbReference type="EC" id="3.6.1.9"/>
    </reaction>
</comment>
<sequence length="192" mass="21681">MIDLNNPLVLASKSPRRKQICELADIPYEIFVIDTDETIDNQLKVEEIPIAIANSKLETIKAQFGLGDRTILAADTVVELDGKIIGKPKNREEAIETLRFLSGRTHRVITGVVLYTPERTHTFSDTTFVTFNELSDQQIAYYVDKYQPYDKAGAYAIQEWIGAVAIKEIKGDFYNVMGLPIQKIIPLLNLSY</sequence>
<gene>
    <name evidence="5" type="primary">maf</name>
    <name evidence="5" type="ORF">DI598_08085</name>
</gene>
<proteinExistence type="inferred from homology"/>
<dbReference type="GO" id="GO:0036221">
    <property type="term" value="F:UTP diphosphatase activity"/>
    <property type="evidence" value="ECO:0007669"/>
    <property type="project" value="RHEA"/>
</dbReference>
<dbReference type="Gene3D" id="3.90.950.10">
    <property type="match status" value="1"/>
</dbReference>
<feature type="site" description="Important for substrate specificity" evidence="4">
    <location>
        <position position="158"/>
    </location>
</feature>
<dbReference type="Pfam" id="PF02545">
    <property type="entry name" value="Maf"/>
    <property type="match status" value="1"/>
</dbReference>
<evidence type="ECO:0000256" key="1">
    <source>
        <dbReference type="ARBA" id="ARBA00001968"/>
    </source>
</evidence>
<dbReference type="InterPro" id="IPR003697">
    <property type="entry name" value="Maf-like"/>
</dbReference>
<comment type="cofactor">
    <cofactor evidence="1 4">
        <name>a divalent metal cation</name>
        <dbReference type="ChEBI" id="CHEBI:60240"/>
    </cofactor>
</comment>
<dbReference type="PANTHER" id="PTHR43213:SF5">
    <property type="entry name" value="BIFUNCTIONAL DTTP_UTP PYROPHOSPHATASE_METHYLTRANSFERASE PROTEIN-RELATED"/>
    <property type="match status" value="1"/>
</dbReference>
<accession>A0A2W5EZB3</accession>
<keyword evidence="3 4" id="KW-0546">Nucleotide metabolism</keyword>
<keyword evidence="4" id="KW-0963">Cytoplasm</keyword>
<evidence type="ECO:0000313" key="5">
    <source>
        <dbReference type="EMBL" id="PZP49331.1"/>
    </source>
</evidence>
<feature type="site" description="Important for substrate specificity" evidence="4">
    <location>
        <position position="76"/>
    </location>
</feature>
<comment type="caution">
    <text evidence="5">The sequence shown here is derived from an EMBL/GenBank/DDBJ whole genome shotgun (WGS) entry which is preliminary data.</text>
</comment>
<dbReference type="EC" id="3.6.1.9" evidence="4"/>
<evidence type="ECO:0000256" key="3">
    <source>
        <dbReference type="ARBA" id="ARBA00023080"/>
    </source>
</evidence>